<organism evidence="2 3">
    <name type="scientific">Chlorella ohadii</name>
    <dbReference type="NCBI Taxonomy" id="2649997"/>
    <lineage>
        <taxon>Eukaryota</taxon>
        <taxon>Viridiplantae</taxon>
        <taxon>Chlorophyta</taxon>
        <taxon>core chlorophytes</taxon>
        <taxon>Trebouxiophyceae</taxon>
        <taxon>Chlorellales</taxon>
        <taxon>Chlorellaceae</taxon>
        <taxon>Chlorella clade</taxon>
        <taxon>Chlorella</taxon>
    </lineage>
</organism>
<name>A0AAD5DE59_9CHLO</name>
<sequence>MPAGTSLLGGGLQLGSVVRRPATRQLQRLRRAAAARRPPPVSRTQALQPGPITAPVERALEAALRYVLPSASLGEVENMAVGMALGGTLLLILRAGMKVLDRGVRDVVSCFPCLAERQAGQQAPRGEQQPAQSAQLPVSDAPLQLLQLLLQERDEQREVRAQEREAYQILEARMRALEDPAAGANNPKEEESA</sequence>
<proteinExistence type="predicted"/>
<keyword evidence="3" id="KW-1185">Reference proteome</keyword>
<protein>
    <submittedName>
        <fullName evidence="2">Uncharacterized protein</fullName>
    </submittedName>
</protein>
<dbReference type="EMBL" id="JADXDR010000190">
    <property type="protein sequence ID" value="KAI7836395.1"/>
    <property type="molecule type" value="Genomic_DNA"/>
</dbReference>
<dbReference type="AlphaFoldDB" id="A0AAD5DE59"/>
<evidence type="ECO:0000313" key="2">
    <source>
        <dbReference type="EMBL" id="KAI7836395.1"/>
    </source>
</evidence>
<accession>A0AAD5DE59</accession>
<evidence type="ECO:0000313" key="3">
    <source>
        <dbReference type="Proteomes" id="UP001205105"/>
    </source>
</evidence>
<reference evidence="2" key="1">
    <citation type="submission" date="2020-11" db="EMBL/GenBank/DDBJ databases">
        <title>Chlorella ohadii genome sequencing and assembly.</title>
        <authorList>
            <person name="Murik O."/>
            <person name="Treves H."/>
            <person name="Kedem I."/>
            <person name="Shotland Y."/>
            <person name="Kaplan A."/>
        </authorList>
    </citation>
    <scope>NUCLEOTIDE SEQUENCE</scope>
    <source>
        <strain evidence="2">1</strain>
    </source>
</reference>
<gene>
    <name evidence="2" type="ORF">COHA_009755</name>
</gene>
<keyword evidence="1" id="KW-0175">Coiled coil</keyword>
<comment type="caution">
    <text evidence="2">The sequence shown here is derived from an EMBL/GenBank/DDBJ whole genome shotgun (WGS) entry which is preliminary data.</text>
</comment>
<dbReference type="Proteomes" id="UP001205105">
    <property type="component" value="Unassembled WGS sequence"/>
</dbReference>
<evidence type="ECO:0000256" key="1">
    <source>
        <dbReference type="SAM" id="Coils"/>
    </source>
</evidence>
<feature type="coiled-coil region" evidence="1">
    <location>
        <begin position="145"/>
        <end position="173"/>
    </location>
</feature>